<protein>
    <submittedName>
        <fullName evidence="2">Uncharacterized protein</fullName>
    </submittedName>
</protein>
<evidence type="ECO:0000313" key="2">
    <source>
        <dbReference type="EMBL" id="CAD9224463.1"/>
    </source>
</evidence>
<dbReference type="AlphaFoldDB" id="A0A7S1XAG8"/>
<sequence>MALTPRQMRRPTTLRANLLKNGTVALREFDGREESVSDPGISSQEPVTEEDEIVSPSSSDELPAMGQPSTPRSKSLHDQVRGRPFFASTREDSPREAAPHRLYPVVEGCDVPPRVNEWTPLSADGHGMLSSDDLHESADGISVILLCASSYRETTEMEQKPYGWSIGARFGPSPPLYSSDTSCSNTKKST</sequence>
<feature type="compositionally biased region" description="Basic and acidic residues" evidence="1">
    <location>
        <begin position="89"/>
        <end position="99"/>
    </location>
</feature>
<name>A0A7S1XAG8_9RHOD</name>
<accession>A0A7S1XAG8</accession>
<feature type="region of interest" description="Disordered" evidence="1">
    <location>
        <begin position="29"/>
        <end position="99"/>
    </location>
</feature>
<organism evidence="2">
    <name type="scientific">Compsopogon caeruleus</name>
    <dbReference type="NCBI Taxonomy" id="31354"/>
    <lineage>
        <taxon>Eukaryota</taxon>
        <taxon>Rhodophyta</taxon>
        <taxon>Compsopogonophyceae</taxon>
        <taxon>Compsopogonales</taxon>
        <taxon>Compsopogonaceae</taxon>
        <taxon>Compsopogon</taxon>
    </lineage>
</organism>
<reference evidence="2" key="1">
    <citation type="submission" date="2021-01" db="EMBL/GenBank/DDBJ databases">
        <authorList>
            <person name="Corre E."/>
            <person name="Pelletier E."/>
            <person name="Niang G."/>
            <person name="Scheremetjew M."/>
            <person name="Finn R."/>
            <person name="Kale V."/>
            <person name="Holt S."/>
            <person name="Cochrane G."/>
            <person name="Meng A."/>
            <person name="Brown T."/>
            <person name="Cohen L."/>
        </authorList>
    </citation>
    <scope>NUCLEOTIDE SEQUENCE</scope>
    <source>
        <strain evidence="2">SAG 36.94</strain>
    </source>
</reference>
<dbReference type="EMBL" id="HBGH01001834">
    <property type="protein sequence ID" value="CAD9224463.1"/>
    <property type="molecule type" value="Transcribed_RNA"/>
</dbReference>
<gene>
    <name evidence="2" type="ORF">CCAE0312_LOCUS961</name>
</gene>
<evidence type="ECO:0000256" key="1">
    <source>
        <dbReference type="SAM" id="MobiDB-lite"/>
    </source>
</evidence>
<proteinExistence type="predicted"/>